<feature type="compositionally biased region" description="Basic and acidic residues" evidence="1">
    <location>
        <begin position="71"/>
        <end position="89"/>
    </location>
</feature>
<feature type="compositionally biased region" description="Polar residues" evidence="1">
    <location>
        <begin position="52"/>
        <end position="62"/>
    </location>
</feature>
<evidence type="ECO:0000313" key="3">
    <source>
        <dbReference type="Proteomes" id="UP000024404"/>
    </source>
</evidence>
<reference evidence="3" key="1">
    <citation type="submission" date="2013-10" db="EMBL/GenBank/DDBJ databases">
        <title>Genome sequencing of Onchocerca volvulus.</title>
        <authorList>
            <person name="Cotton J."/>
            <person name="Tsai J."/>
            <person name="Stanley E."/>
            <person name="Tracey A."/>
            <person name="Holroyd N."/>
            <person name="Lustigman S."/>
            <person name="Berriman M."/>
        </authorList>
    </citation>
    <scope>NUCLEOTIDE SEQUENCE</scope>
</reference>
<sequence>MTAGCKEACREKCPVSGMRSELDRKNVNLRSGDSSIQRYPVQDPVLHYYNHKSPSINDNRSTPPGWVGLSPEEKHTRHNYRTDRAESSR</sequence>
<proteinExistence type="predicted"/>
<keyword evidence="3" id="KW-1185">Reference proteome</keyword>
<name>A0A8R1XXS8_ONCVO</name>
<evidence type="ECO:0000256" key="1">
    <source>
        <dbReference type="SAM" id="MobiDB-lite"/>
    </source>
</evidence>
<organism evidence="2 3">
    <name type="scientific">Onchocerca volvulus</name>
    <dbReference type="NCBI Taxonomy" id="6282"/>
    <lineage>
        <taxon>Eukaryota</taxon>
        <taxon>Metazoa</taxon>
        <taxon>Ecdysozoa</taxon>
        <taxon>Nematoda</taxon>
        <taxon>Chromadorea</taxon>
        <taxon>Rhabditida</taxon>
        <taxon>Spirurina</taxon>
        <taxon>Spiruromorpha</taxon>
        <taxon>Filarioidea</taxon>
        <taxon>Onchocercidae</taxon>
        <taxon>Onchocerca</taxon>
    </lineage>
</organism>
<feature type="region of interest" description="Disordered" evidence="1">
    <location>
        <begin position="51"/>
        <end position="89"/>
    </location>
</feature>
<dbReference type="AlphaFoldDB" id="A0A8R1XXS8"/>
<protein>
    <submittedName>
        <fullName evidence="2">Uncharacterized protein</fullName>
    </submittedName>
</protein>
<accession>A0A8R1XXS8</accession>
<dbReference type="EnsemblMetazoa" id="OVOC713.1">
    <property type="protein sequence ID" value="OVOC713.1"/>
    <property type="gene ID" value="WBGene00237522"/>
</dbReference>
<evidence type="ECO:0000313" key="2">
    <source>
        <dbReference type="EnsemblMetazoa" id="OVOC713.1"/>
    </source>
</evidence>
<dbReference type="EMBL" id="CMVM020000020">
    <property type="status" value="NOT_ANNOTATED_CDS"/>
    <property type="molecule type" value="Genomic_DNA"/>
</dbReference>
<reference evidence="2" key="2">
    <citation type="submission" date="2022-06" db="UniProtKB">
        <authorList>
            <consortium name="EnsemblMetazoa"/>
        </authorList>
    </citation>
    <scope>IDENTIFICATION</scope>
</reference>
<dbReference type="Proteomes" id="UP000024404">
    <property type="component" value="Unassembled WGS sequence"/>
</dbReference>